<keyword evidence="1" id="KW-0472">Membrane</keyword>
<name>A0ABT6MZ42_9SPHN</name>
<organism evidence="2 3">
    <name type="scientific">Sphingomonas oryzagri</name>
    <dbReference type="NCBI Taxonomy" id="3042314"/>
    <lineage>
        <taxon>Bacteria</taxon>
        <taxon>Pseudomonadati</taxon>
        <taxon>Pseudomonadota</taxon>
        <taxon>Alphaproteobacteria</taxon>
        <taxon>Sphingomonadales</taxon>
        <taxon>Sphingomonadaceae</taxon>
        <taxon>Sphingomonas</taxon>
    </lineage>
</organism>
<comment type="caution">
    <text evidence="2">The sequence shown here is derived from an EMBL/GenBank/DDBJ whole genome shotgun (WGS) entry which is preliminary data.</text>
</comment>
<dbReference type="Proteomes" id="UP001160625">
    <property type="component" value="Unassembled WGS sequence"/>
</dbReference>
<evidence type="ECO:0000313" key="3">
    <source>
        <dbReference type="Proteomes" id="UP001160625"/>
    </source>
</evidence>
<evidence type="ECO:0000313" key="2">
    <source>
        <dbReference type="EMBL" id="MDH7638326.1"/>
    </source>
</evidence>
<gene>
    <name evidence="2" type="ORF">QGN17_06250</name>
</gene>
<feature type="transmembrane region" description="Helical" evidence="1">
    <location>
        <begin position="86"/>
        <end position="111"/>
    </location>
</feature>
<keyword evidence="3" id="KW-1185">Reference proteome</keyword>
<keyword evidence="1" id="KW-1133">Transmembrane helix</keyword>
<proteinExistence type="predicted"/>
<keyword evidence="1" id="KW-0812">Transmembrane</keyword>
<evidence type="ECO:0000256" key="1">
    <source>
        <dbReference type="SAM" id="Phobius"/>
    </source>
</evidence>
<dbReference type="EMBL" id="JARYGZ010000001">
    <property type="protein sequence ID" value="MDH7638326.1"/>
    <property type="molecule type" value="Genomic_DNA"/>
</dbReference>
<reference evidence="2" key="1">
    <citation type="submission" date="2023-04" db="EMBL/GenBank/DDBJ databases">
        <title>Sphingomonas sp. MAHUQ-71 isolated from rice field.</title>
        <authorList>
            <person name="Huq M.A."/>
        </authorList>
    </citation>
    <scope>NUCLEOTIDE SEQUENCE</scope>
    <source>
        <strain evidence="2">MAHUQ-71</strain>
    </source>
</reference>
<evidence type="ECO:0008006" key="4">
    <source>
        <dbReference type="Google" id="ProtNLM"/>
    </source>
</evidence>
<protein>
    <recommendedName>
        <fullName evidence="4">Anti-sigma factor</fullName>
    </recommendedName>
</protein>
<accession>A0ABT6MZ42</accession>
<sequence length="128" mass="13465">MTEPLTESRFVELADAYGSVIARWPKAVRAQAMEMAKHPRMQAVLADAERLDAQLDLWTVPSPDPAFADRILGARPTRSISRRARLWWSGIGIATALAGAAAGSVAAAVVLPAGHAASDDATAFGDLG</sequence>
<dbReference type="RefSeq" id="WP_281043636.1">
    <property type="nucleotide sequence ID" value="NZ_JARYGZ010000001.1"/>
</dbReference>